<reference evidence="2" key="1">
    <citation type="submission" date="2020-06" db="EMBL/GenBank/DDBJ databases">
        <authorList>
            <person name="Li T."/>
            <person name="Hu X."/>
            <person name="Zhang T."/>
            <person name="Song X."/>
            <person name="Zhang H."/>
            <person name="Dai N."/>
            <person name="Sheng W."/>
            <person name="Hou X."/>
            <person name="Wei L."/>
        </authorList>
    </citation>
    <scope>NUCLEOTIDE SEQUENCE</scope>
    <source>
        <strain evidence="2">G02</strain>
        <tissue evidence="2">Leaf</tissue>
    </source>
</reference>
<organism evidence="2">
    <name type="scientific">Sesamum radiatum</name>
    <name type="common">Black benniseed</name>
    <dbReference type="NCBI Taxonomy" id="300843"/>
    <lineage>
        <taxon>Eukaryota</taxon>
        <taxon>Viridiplantae</taxon>
        <taxon>Streptophyta</taxon>
        <taxon>Embryophyta</taxon>
        <taxon>Tracheophyta</taxon>
        <taxon>Spermatophyta</taxon>
        <taxon>Magnoliopsida</taxon>
        <taxon>eudicotyledons</taxon>
        <taxon>Gunneridae</taxon>
        <taxon>Pentapetalae</taxon>
        <taxon>asterids</taxon>
        <taxon>lamiids</taxon>
        <taxon>Lamiales</taxon>
        <taxon>Pedaliaceae</taxon>
        <taxon>Sesamum</taxon>
    </lineage>
</organism>
<feature type="compositionally biased region" description="Polar residues" evidence="1">
    <location>
        <begin position="47"/>
        <end position="56"/>
    </location>
</feature>
<sequence length="76" mass="8137">MGGFADDSTVHTDTSTVISVEEYDNDMLDSPRFPPQADADIELQPPSFASNGHLTVPDQTSSRFGYSFAGIPSQLG</sequence>
<accession>A0AAW2T3N8</accession>
<feature type="region of interest" description="Disordered" evidence="1">
    <location>
        <begin position="26"/>
        <end position="56"/>
    </location>
</feature>
<dbReference type="AlphaFoldDB" id="A0AAW2T3N8"/>
<evidence type="ECO:0000256" key="1">
    <source>
        <dbReference type="SAM" id="MobiDB-lite"/>
    </source>
</evidence>
<protein>
    <submittedName>
        <fullName evidence="2">Uncharacterized protein</fullName>
    </submittedName>
</protein>
<name>A0AAW2T3N8_SESRA</name>
<comment type="caution">
    <text evidence="2">The sequence shown here is derived from an EMBL/GenBank/DDBJ whole genome shotgun (WGS) entry which is preliminary data.</text>
</comment>
<reference evidence="2" key="2">
    <citation type="journal article" date="2024" name="Plant">
        <title>Genomic evolution and insights into agronomic trait innovations of Sesamum species.</title>
        <authorList>
            <person name="Miao H."/>
            <person name="Wang L."/>
            <person name="Qu L."/>
            <person name="Liu H."/>
            <person name="Sun Y."/>
            <person name="Le M."/>
            <person name="Wang Q."/>
            <person name="Wei S."/>
            <person name="Zheng Y."/>
            <person name="Lin W."/>
            <person name="Duan Y."/>
            <person name="Cao H."/>
            <person name="Xiong S."/>
            <person name="Wang X."/>
            <person name="Wei L."/>
            <person name="Li C."/>
            <person name="Ma Q."/>
            <person name="Ju M."/>
            <person name="Zhao R."/>
            <person name="Li G."/>
            <person name="Mu C."/>
            <person name="Tian Q."/>
            <person name="Mei H."/>
            <person name="Zhang T."/>
            <person name="Gao T."/>
            <person name="Zhang H."/>
        </authorList>
    </citation>
    <scope>NUCLEOTIDE SEQUENCE</scope>
    <source>
        <strain evidence="2">G02</strain>
    </source>
</reference>
<dbReference type="EMBL" id="JACGWJ010000009">
    <property type="protein sequence ID" value="KAL0399373.1"/>
    <property type="molecule type" value="Genomic_DNA"/>
</dbReference>
<evidence type="ECO:0000313" key="2">
    <source>
        <dbReference type="EMBL" id="KAL0399373.1"/>
    </source>
</evidence>
<proteinExistence type="predicted"/>
<gene>
    <name evidence="2" type="ORF">Sradi_2280600</name>
</gene>